<accession>A0A7X5X7P6</accession>
<name>A0A7X5X7P6_STRMQ</name>
<protein>
    <recommendedName>
        <fullName evidence="3">DUF4145 domain-containing protein</fullName>
    </recommendedName>
</protein>
<dbReference type="RefSeq" id="WP_167503203.1">
    <property type="nucleotide sequence ID" value="NZ_JAALLH010000001.1"/>
</dbReference>
<sequence>MSYSPELPWPVPDERFRHWAGQFADMHDLVRDLVIPPGLPQAAESVLTTARELIRMSYYRYEFMMIGVGTSIIAIETALTEHYGKGTLAGHLKKARADGLLTEEQYGLLDGFGRPIRNKYAHGDLTHVALTPPLAIGMVRTSITILAELHATPSPGPTATGGFTI</sequence>
<comment type="caution">
    <text evidence="1">The sequence shown here is derived from an EMBL/GenBank/DDBJ whole genome shotgun (WGS) entry which is preliminary data.</text>
</comment>
<dbReference type="Proteomes" id="UP000536624">
    <property type="component" value="Unassembled WGS sequence"/>
</dbReference>
<organism evidence="1 2">
    <name type="scientific">Streptomyces malaysiensis</name>
    <dbReference type="NCBI Taxonomy" id="92644"/>
    <lineage>
        <taxon>Bacteria</taxon>
        <taxon>Bacillati</taxon>
        <taxon>Actinomycetota</taxon>
        <taxon>Actinomycetes</taxon>
        <taxon>Kitasatosporales</taxon>
        <taxon>Streptomycetaceae</taxon>
        <taxon>Streptomyces</taxon>
        <taxon>Streptomyces violaceusniger group</taxon>
    </lineage>
</organism>
<evidence type="ECO:0000313" key="1">
    <source>
        <dbReference type="EMBL" id="NIY68082.1"/>
    </source>
</evidence>
<gene>
    <name evidence="1" type="ORF">SMALB_6164</name>
</gene>
<reference evidence="1 2" key="1">
    <citation type="submission" date="2020-02" db="EMBL/GenBank/DDBJ databases">
        <title>Streptomyces malaysiensis DSM14702 (JHCC583434, PFL_A843) Genome sequencing and assembly.</title>
        <authorList>
            <person name="Samborskyy M."/>
        </authorList>
    </citation>
    <scope>NUCLEOTIDE SEQUENCE [LARGE SCALE GENOMIC DNA]</scope>
    <source>
        <strain evidence="1 2">DSM 14702</strain>
    </source>
</reference>
<dbReference type="EMBL" id="JAALLH010000001">
    <property type="protein sequence ID" value="NIY68082.1"/>
    <property type="molecule type" value="Genomic_DNA"/>
</dbReference>
<evidence type="ECO:0000313" key="2">
    <source>
        <dbReference type="Proteomes" id="UP000536624"/>
    </source>
</evidence>
<dbReference type="AlphaFoldDB" id="A0A7X5X7P6"/>
<evidence type="ECO:0008006" key="3">
    <source>
        <dbReference type="Google" id="ProtNLM"/>
    </source>
</evidence>
<proteinExistence type="predicted"/>